<evidence type="ECO:0000256" key="1">
    <source>
        <dbReference type="ARBA" id="ARBA00004370"/>
    </source>
</evidence>
<dbReference type="GO" id="GO:0016020">
    <property type="term" value="C:membrane"/>
    <property type="evidence" value="ECO:0007669"/>
    <property type="project" value="UniProtKB-SubCell"/>
</dbReference>
<gene>
    <name evidence="9" type="ORF">TSAR_000909</name>
</gene>
<protein>
    <recommendedName>
        <fullName evidence="8">G-protein coupled receptors family 1 profile domain-containing protein</fullName>
    </recommendedName>
</protein>
<keyword evidence="3 7" id="KW-0812">Transmembrane</keyword>
<evidence type="ECO:0000313" key="9">
    <source>
        <dbReference type="EMBL" id="OXU25071.1"/>
    </source>
</evidence>
<keyword evidence="10" id="KW-1185">Reference proteome</keyword>
<dbReference type="InterPro" id="IPR000276">
    <property type="entry name" value="GPCR_Rhodpsn"/>
</dbReference>
<dbReference type="PANTHER" id="PTHR46641:SF2">
    <property type="entry name" value="FMRFAMIDE RECEPTOR"/>
    <property type="match status" value="1"/>
</dbReference>
<dbReference type="PROSITE" id="PS50262">
    <property type="entry name" value="G_PROTEIN_RECEP_F1_2"/>
    <property type="match status" value="1"/>
</dbReference>
<dbReference type="STRING" id="543379.A0A232F2W2"/>
<evidence type="ECO:0000259" key="8">
    <source>
        <dbReference type="PROSITE" id="PS50262"/>
    </source>
</evidence>
<feature type="compositionally biased region" description="Polar residues" evidence="6">
    <location>
        <begin position="415"/>
        <end position="430"/>
    </location>
</feature>
<dbReference type="SUPFAM" id="SSF81321">
    <property type="entry name" value="Family A G protein-coupled receptor-like"/>
    <property type="match status" value="1"/>
</dbReference>
<feature type="compositionally biased region" description="Basic residues" evidence="6">
    <location>
        <begin position="392"/>
        <end position="402"/>
    </location>
</feature>
<proteinExistence type="inferred from homology"/>
<dbReference type="EMBL" id="NNAY01001120">
    <property type="protein sequence ID" value="OXU25071.1"/>
    <property type="molecule type" value="Genomic_DNA"/>
</dbReference>
<name>A0A232F2W2_9HYME</name>
<feature type="transmembrane region" description="Helical" evidence="7">
    <location>
        <begin position="49"/>
        <end position="74"/>
    </location>
</feature>
<comment type="similarity">
    <text evidence="2">Belongs to the G-protein coupled receptor 1 family.</text>
</comment>
<feature type="transmembrane region" description="Helical" evidence="7">
    <location>
        <begin position="230"/>
        <end position="252"/>
    </location>
</feature>
<dbReference type="InterPro" id="IPR052954">
    <property type="entry name" value="GPCR-Ligand_Int"/>
</dbReference>
<evidence type="ECO:0000313" key="10">
    <source>
        <dbReference type="Proteomes" id="UP000215335"/>
    </source>
</evidence>
<dbReference type="Pfam" id="PF00001">
    <property type="entry name" value="7tm_1"/>
    <property type="match status" value="1"/>
</dbReference>
<dbReference type="Proteomes" id="UP000215335">
    <property type="component" value="Unassembled WGS sequence"/>
</dbReference>
<evidence type="ECO:0000256" key="2">
    <source>
        <dbReference type="ARBA" id="ARBA00010663"/>
    </source>
</evidence>
<feature type="transmembrane region" description="Helical" evidence="7">
    <location>
        <begin position="171"/>
        <end position="189"/>
    </location>
</feature>
<keyword evidence="5 7" id="KW-0472">Membrane</keyword>
<organism evidence="9 10">
    <name type="scientific">Trichomalopsis sarcophagae</name>
    <dbReference type="NCBI Taxonomy" id="543379"/>
    <lineage>
        <taxon>Eukaryota</taxon>
        <taxon>Metazoa</taxon>
        <taxon>Ecdysozoa</taxon>
        <taxon>Arthropoda</taxon>
        <taxon>Hexapoda</taxon>
        <taxon>Insecta</taxon>
        <taxon>Pterygota</taxon>
        <taxon>Neoptera</taxon>
        <taxon>Endopterygota</taxon>
        <taxon>Hymenoptera</taxon>
        <taxon>Apocrita</taxon>
        <taxon>Proctotrupomorpha</taxon>
        <taxon>Chalcidoidea</taxon>
        <taxon>Pteromalidae</taxon>
        <taxon>Pteromalinae</taxon>
        <taxon>Trichomalopsis</taxon>
    </lineage>
</organism>
<sequence length="468" mass="53162">MTLEPVFNWTTSEDNNSNGSSVGNLSIVGTSLGPPKECDLPVNDGFLEFFVYGILLNVVSFLGILGNSISIIVLSRPQMKSSINYLLIGLATCDTILILLSVLVYGLPGIYAYTGYLFHYKFFVYPKIVRYLYPLSTTAQMATVYLTLTVTMERYVAVCHPLKARSLCTYGRARTALLLIALISIFYNLPKLWEVRLSEEIHWRYNITVYCIGATQLRENPLYKTIYVHWLYFFVYYAFPFVALVIFNVAIYKRVRKANRDLRRLSRHQRREIGLATMLLCVVIVFLVCNVLPLVSNVYENMYVNPPGWMIQMGNLLVTFNSGVNFVIYVIFGRKFKRIFLKIFCRVSGETGLDCMGRPSRADSPDFQTNEDSVATNLSNVELRNSIRRFHGSHHHHHHGSHHGSNSLRPGGGSTHSAGSNGFSRSSVYYPTSPKPGFHNNGSNHSQHNSHQHHHRDRSTNLEDTTFC</sequence>
<accession>A0A232F2W2</accession>
<dbReference type="AlphaFoldDB" id="A0A232F2W2"/>
<evidence type="ECO:0000256" key="5">
    <source>
        <dbReference type="ARBA" id="ARBA00023136"/>
    </source>
</evidence>
<feature type="transmembrane region" description="Helical" evidence="7">
    <location>
        <begin position="273"/>
        <end position="293"/>
    </location>
</feature>
<dbReference type="PANTHER" id="PTHR46641">
    <property type="entry name" value="FMRFAMIDE RECEPTOR-RELATED"/>
    <property type="match status" value="1"/>
</dbReference>
<dbReference type="OrthoDB" id="10011262at2759"/>
<feature type="domain" description="G-protein coupled receptors family 1 profile" evidence="8">
    <location>
        <begin position="66"/>
        <end position="329"/>
    </location>
</feature>
<dbReference type="PRINTS" id="PR00237">
    <property type="entry name" value="GPCRRHODOPSN"/>
</dbReference>
<feature type="compositionally biased region" description="Basic residues" evidence="6">
    <location>
        <begin position="448"/>
        <end position="457"/>
    </location>
</feature>
<dbReference type="Gene3D" id="1.20.1070.10">
    <property type="entry name" value="Rhodopsin 7-helix transmembrane proteins"/>
    <property type="match status" value="1"/>
</dbReference>
<feature type="region of interest" description="Disordered" evidence="6">
    <location>
        <begin position="392"/>
        <end position="468"/>
    </location>
</feature>
<evidence type="ECO:0000256" key="7">
    <source>
        <dbReference type="SAM" id="Phobius"/>
    </source>
</evidence>
<reference evidence="9 10" key="1">
    <citation type="journal article" date="2017" name="Curr. Biol.">
        <title>The Evolution of Venom by Co-option of Single-Copy Genes.</title>
        <authorList>
            <person name="Martinson E.O."/>
            <person name="Mrinalini"/>
            <person name="Kelkar Y.D."/>
            <person name="Chang C.H."/>
            <person name="Werren J.H."/>
        </authorList>
    </citation>
    <scope>NUCLEOTIDE SEQUENCE [LARGE SCALE GENOMIC DNA]</scope>
    <source>
        <strain evidence="9 10">Alberta</strain>
        <tissue evidence="9">Whole body</tissue>
    </source>
</reference>
<evidence type="ECO:0000256" key="3">
    <source>
        <dbReference type="ARBA" id="ARBA00022692"/>
    </source>
</evidence>
<comment type="caution">
    <text evidence="9">The sequence shown here is derived from an EMBL/GenBank/DDBJ whole genome shotgun (WGS) entry which is preliminary data.</text>
</comment>
<feature type="transmembrane region" description="Helical" evidence="7">
    <location>
        <begin position="86"/>
        <end position="111"/>
    </location>
</feature>
<evidence type="ECO:0000256" key="4">
    <source>
        <dbReference type="ARBA" id="ARBA00022989"/>
    </source>
</evidence>
<feature type="transmembrane region" description="Helical" evidence="7">
    <location>
        <begin position="313"/>
        <end position="332"/>
    </location>
</feature>
<keyword evidence="4 7" id="KW-1133">Transmembrane helix</keyword>
<dbReference type="CDD" id="cd14978">
    <property type="entry name" value="7tmA_FMRFamide_R-like"/>
    <property type="match status" value="1"/>
</dbReference>
<feature type="transmembrane region" description="Helical" evidence="7">
    <location>
        <begin position="131"/>
        <end position="150"/>
    </location>
</feature>
<evidence type="ECO:0000256" key="6">
    <source>
        <dbReference type="SAM" id="MobiDB-lite"/>
    </source>
</evidence>
<comment type="subcellular location">
    <subcellularLocation>
        <location evidence="1">Membrane</location>
    </subcellularLocation>
</comment>
<dbReference type="GO" id="GO:0004930">
    <property type="term" value="F:G protein-coupled receptor activity"/>
    <property type="evidence" value="ECO:0007669"/>
    <property type="project" value="InterPro"/>
</dbReference>
<dbReference type="InterPro" id="IPR017452">
    <property type="entry name" value="GPCR_Rhodpsn_7TM"/>
</dbReference>